<sequence length="165" mass="18365">MKHLSHKLAVSLLATSVTLSSVNADRPLLEAPSVVSFDSTTKYPVRKAHQPRLNNPESIIRSLRDGEAQIEKALLSGAAAQDEVIMLTKLYNDLKSEFDALSVDAKKLKIENAALKIENEDFKAEKKSTWERFKNWVFKLDVTKVATTLITSTVTLICTLLVIIL</sequence>
<dbReference type="KEGG" id="pbal:CPBP_00468"/>
<feature type="coiled-coil region" evidence="1">
    <location>
        <begin position="91"/>
        <end position="125"/>
    </location>
</feature>
<reference evidence="3 4" key="1">
    <citation type="submission" date="2020-06" db="EMBL/GenBank/DDBJ databases">
        <title>The endosymbiont of the kinetoplastid Bodo saltans is a Paracaedibacter-like alpha-proteobacterium possessing a putative toxin-antitoxin system.</title>
        <authorList>
            <person name="Midha S."/>
            <person name="Rigden D.J."/>
            <person name="Siozios S."/>
            <person name="Hurst G.D.D."/>
            <person name="Jackson A.P."/>
        </authorList>
    </citation>
    <scope>NUCLEOTIDE SEQUENCE [LARGE SCALE GENOMIC DNA]</scope>
    <source>
        <strain evidence="3">Lake Konstanz</strain>
    </source>
</reference>
<keyword evidence="2" id="KW-1133">Transmembrane helix</keyword>
<keyword evidence="4" id="KW-1185">Reference proteome</keyword>
<proteinExistence type="predicted"/>
<organism evidence="3 4">
    <name type="scientific">Candidatus Bodocaedibacter vickermanii</name>
    <dbReference type="NCBI Taxonomy" id="2741701"/>
    <lineage>
        <taxon>Bacteria</taxon>
        <taxon>Pseudomonadati</taxon>
        <taxon>Pseudomonadota</taxon>
        <taxon>Alphaproteobacteria</taxon>
        <taxon>Holosporales</taxon>
        <taxon>Candidatus Paracaedibacteraceae</taxon>
        <taxon>Candidatus Bodocaedibacter</taxon>
    </lineage>
</organism>
<dbReference type="Proteomes" id="UP000594001">
    <property type="component" value="Chromosome"/>
</dbReference>
<accession>A0A7L9RSV4</accession>
<evidence type="ECO:0000256" key="2">
    <source>
        <dbReference type="SAM" id="Phobius"/>
    </source>
</evidence>
<feature type="transmembrane region" description="Helical" evidence="2">
    <location>
        <begin position="145"/>
        <end position="164"/>
    </location>
</feature>
<evidence type="ECO:0000313" key="3">
    <source>
        <dbReference type="EMBL" id="QOL19703.1"/>
    </source>
</evidence>
<gene>
    <name evidence="3" type="ORF">CPBP_00468</name>
</gene>
<keyword evidence="1" id="KW-0175">Coiled coil</keyword>
<dbReference type="RefSeq" id="WP_350332447.1">
    <property type="nucleotide sequence ID" value="NZ_CP054719.1"/>
</dbReference>
<evidence type="ECO:0000256" key="1">
    <source>
        <dbReference type="SAM" id="Coils"/>
    </source>
</evidence>
<keyword evidence="2" id="KW-0472">Membrane</keyword>
<name>A0A7L9RSV4_9PROT</name>
<keyword evidence="2" id="KW-0812">Transmembrane</keyword>
<evidence type="ECO:0000313" key="4">
    <source>
        <dbReference type="Proteomes" id="UP000594001"/>
    </source>
</evidence>
<protein>
    <submittedName>
        <fullName evidence="3">Uncharacterized protein</fullName>
    </submittedName>
</protein>
<dbReference type="EMBL" id="CP054719">
    <property type="protein sequence ID" value="QOL19703.1"/>
    <property type="molecule type" value="Genomic_DNA"/>
</dbReference>
<dbReference type="AlphaFoldDB" id="A0A7L9RSV4"/>